<name>A0ACB7XHX9_9ERIC</name>
<evidence type="ECO:0000313" key="2">
    <source>
        <dbReference type="Proteomes" id="UP000828048"/>
    </source>
</evidence>
<keyword evidence="2" id="KW-1185">Reference proteome</keyword>
<proteinExistence type="predicted"/>
<accession>A0ACB7XHX9</accession>
<dbReference type="EMBL" id="CM037160">
    <property type="protein sequence ID" value="KAH7840413.1"/>
    <property type="molecule type" value="Genomic_DNA"/>
</dbReference>
<gene>
    <name evidence="1" type="ORF">Vadar_016494</name>
</gene>
<sequence>MMELTNTKQWKDEPVVDYINRWRAISLDCKDRLSELSTVEMCMNGMHWGLLYILQGIKPRTFEELATRAHDMEINIANHGGGNPSTVEHNLLEKNVIQLPECKRPEEMRKVHDPRRSSRLETLAAMEEDTQRRSNMEEGTKSDLGALGSKAIDSNEVRKKQSSLSGGTTASITQLETPNRYPNLGYKPKIESLATNNTEAWTLIGKALGGGGDALEAVTKGIPIDQDAKNSEQDGQTCSDESEEETSPVHNPTAPIEDPIKEVQVTANPETSQSSQHQVNEEDSGQGKLEFHIIEPVPKPPNIQLPPDATAGNKDITADKEEFRSISSKKKGKKKKKGGTSSPHNKGR</sequence>
<reference evidence="1 2" key="1">
    <citation type="journal article" date="2021" name="Hortic Res">
        <title>High-quality reference genome and annotation aids understanding of berry development for evergreen blueberry (Vaccinium darrowii).</title>
        <authorList>
            <person name="Yu J."/>
            <person name="Hulse-Kemp A.M."/>
            <person name="Babiker E."/>
            <person name="Staton M."/>
        </authorList>
    </citation>
    <scope>NUCLEOTIDE SEQUENCE [LARGE SCALE GENOMIC DNA]</scope>
    <source>
        <strain evidence="2">cv. NJ 8807/NJ 8810</strain>
        <tissue evidence="1">Young leaf</tissue>
    </source>
</reference>
<protein>
    <submittedName>
        <fullName evidence="1">Uncharacterized protein</fullName>
    </submittedName>
</protein>
<evidence type="ECO:0000313" key="1">
    <source>
        <dbReference type="EMBL" id="KAH7840413.1"/>
    </source>
</evidence>
<dbReference type="Proteomes" id="UP000828048">
    <property type="component" value="Chromosome 10"/>
</dbReference>
<organism evidence="1 2">
    <name type="scientific">Vaccinium darrowii</name>
    <dbReference type="NCBI Taxonomy" id="229202"/>
    <lineage>
        <taxon>Eukaryota</taxon>
        <taxon>Viridiplantae</taxon>
        <taxon>Streptophyta</taxon>
        <taxon>Embryophyta</taxon>
        <taxon>Tracheophyta</taxon>
        <taxon>Spermatophyta</taxon>
        <taxon>Magnoliopsida</taxon>
        <taxon>eudicotyledons</taxon>
        <taxon>Gunneridae</taxon>
        <taxon>Pentapetalae</taxon>
        <taxon>asterids</taxon>
        <taxon>Ericales</taxon>
        <taxon>Ericaceae</taxon>
        <taxon>Vaccinioideae</taxon>
        <taxon>Vaccinieae</taxon>
        <taxon>Vaccinium</taxon>
    </lineage>
</organism>
<comment type="caution">
    <text evidence="1">The sequence shown here is derived from an EMBL/GenBank/DDBJ whole genome shotgun (WGS) entry which is preliminary data.</text>
</comment>